<evidence type="ECO:0000313" key="7">
    <source>
        <dbReference type="Proteomes" id="UP001168540"/>
    </source>
</evidence>
<name>A0ABT7XKG6_9NEIS</name>
<dbReference type="SUPFAM" id="SSF51735">
    <property type="entry name" value="NAD(P)-binding Rossmann-fold domains"/>
    <property type="match status" value="1"/>
</dbReference>
<feature type="domain" description="D-isomer specific 2-hydroxyacid dehydrogenase catalytic" evidence="4">
    <location>
        <begin position="36"/>
        <end position="307"/>
    </location>
</feature>
<comment type="similarity">
    <text evidence="3">Belongs to the D-isomer specific 2-hydroxyacid dehydrogenase family.</text>
</comment>
<dbReference type="PANTHER" id="PTHR10996:SF178">
    <property type="entry name" value="2-HYDROXYACID DEHYDROGENASE YGL185C-RELATED"/>
    <property type="match status" value="1"/>
</dbReference>
<dbReference type="InterPro" id="IPR036291">
    <property type="entry name" value="NAD(P)-bd_dom_sf"/>
</dbReference>
<dbReference type="EMBL" id="JAUEDK010000006">
    <property type="protein sequence ID" value="MDN0074284.1"/>
    <property type="molecule type" value="Genomic_DNA"/>
</dbReference>
<reference evidence="6" key="1">
    <citation type="submission" date="2023-06" db="EMBL/GenBank/DDBJ databases">
        <authorList>
            <person name="Zhang S."/>
        </authorList>
    </citation>
    <scope>NUCLEOTIDE SEQUENCE</scope>
    <source>
        <strain evidence="6">SG2303</strain>
    </source>
</reference>
<dbReference type="PANTHER" id="PTHR10996">
    <property type="entry name" value="2-HYDROXYACID DEHYDROGENASE-RELATED"/>
    <property type="match status" value="1"/>
</dbReference>
<feature type="domain" description="D-isomer specific 2-hydroxyacid dehydrogenase NAD-binding" evidence="5">
    <location>
        <begin position="106"/>
        <end position="277"/>
    </location>
</feature>
<dbReference type="Proteomes" id="UP001168540">
    <property type="component" value="Unassembled WGS sequence"/>
</dbReference>
<keyword evidence="7" id="KW-1185">Reference proteome</keyword>
<keyword evidence="2" id="KW-0520">NAD</keyword>
<dbReference type="InterPro" id="IPR006139">
    <property type="entry name" value="D-isomer_2_OHA_DH_cat_dom"/>
</dbReference>
<evidence type="ECO:0000259" key="5">
    <source>
        <dbReference type="Pfam" id="PF02826"/>
    </source>
</evidence>
<sequence length="308" mass="32244">MQILQIGPLSAAFNQRLADAYPVTALWSQTDPAAFLAAEGGHFDAVVTSSRFGLSAAQLELLPALRAVCSFGVGYDAIDVAAARERGVMVSNTPDVLTDCVADLAFGLIIDVARRVSEADRFVRAGQWAQGGFPLGHRVSGKRLGIVGLGRIGQAIARRAAGFDMQIAYHNRKAAEVDYRFEPSLTALADWADFLVLSCPGGAATHHLVSTEVLAALGPQGVLVNVARGAVVDEAALVSALLEGRLGGAGLDVFAAEPQVPEALLALPNVVLLPHIASGTVETRLQMEELVFANLAAYASDQPLVTPV</sequence>
<proteinExistence type="inferred from homology"/>
<dbReference type="Pfam" id="PF02826">
    <property type="entry name" value="2-Hacid_dh_C"/>
    <property type="match status" value="1"/>
</dbReference>
<evidence type="ECO:0000256" key="1">
    <source>
        <dbReference type="ARBA" id="ARBA00023002"/>
    </source>
</evidence>
<evidence type="ECO:0000259" key="4">
    <source>
        <dbReference type="Pfam" id="PF00389"/>
    </source>
</evidence>
<keyword evidence="1 3" id="KW-0560">Oxidoreductase</keyword>
<dbReference type="InterPro" id="IPR006140">
    <property type="entry name" value="D-isomer_DH_NAD-bd"/>
</dbReference>
<dbReference type="InterPro" id="IPR050223">
    <property type="entry name" value="D-isomer_2-hydroxyacid_DH"/>
</dbReference>
<evidence type="ECO:0000313" key="6">
    <source>
        <dbReference type="EMBL" id="MDN0074284.1"/>
    </source>
</evidence>
<dbReference type="Pfam" id="PF00389">
    <property type="entry name" value="2-Hacid_dh"/>
    <property type="match status" value="1"/>
</dbReference>
<organism evidence="6 7">
    <name type="scientific">Crenobacter oryzisoli</name>
    <dbReference type="NCBI Taxonomy" id="3056844"/>
    <lineage>
        <taxon>Bacteria</taxon>
        <taxon>Pseudomonadati</taxon>
        <taxon>Pseudomonadota</taxon>
        <taxon>Betaproteobacteria</taxon>
        <taxon>Neisseriales</taxon>
        <taxon>Neisseriaceae</taxon>
        <taxon>Crenobacter</taxon>
    </lineage>
</organism>
<comment type="caution">
    <text evidence="6">The sequence shown here is derived from an EMBL/GenBank/DDBJ whole genome shotgun (WGS) entry which is preliminary data.</text>
</comment>
<dbReference type="SUPFAM" id="SSF52283">
    <property type="entry name" value="Formate/glycerate dehydrogenase catalytic domain-like"/>
    <property type="match status" value="1"/>
</dbReference>
<dbReference type="RefSeq" id="WP_289828841.1">
    <property type="nucleotide sequence ID" value="NZ_JAUEDK010000006.1"/>
</dbReference>
<dbReference type="CDD" id="cd12156">
    <property type="entry name" value="HPPR"/>
    <property type="match status" value="1"/>
</dbReference>
<accession>A0ABT7XKG6</accession>
<evidence type="ECO:0000256" key="2">
    <source>
        <dbReference type="ARBA" id="ARBA00023027"/>
    </source>
</evidence>
<evidence type="ECO:0000256" key="3">
    <source>
        <dbReference type="RuleBase" id="RU003719"/>
    </source>
</evidence>
<protein>
    <submittedName>
        <fullName evidence="6">2-hydroxyacid dehydrogenase</fullName>
    </submittedName>
</protein>
<gene>
    <name evidence="6" type="ORF">QU481_05185</name>
</gene>
<dbReference type="Gene3D" id="3.40.50.720">
    <property type="entry name" value="NAD(P)-binding Rossmann-like Domain"/>
    <property type="match status" value="2"/>
</dbReference>